<dbReference type="InterPro" id="IPR011606">
    <property type="entry name" value="Brnchd-chn_aa_trnsp_permease"/>
</dbReference>
<keyword evidence="6 8" id="KW-1133">Transmembrane helix</keyword>
<dbReference type="PANTHER" id="PTHR34979:SF1">
    <property type="entry name" value="INNER MEMBRANE PROTEIN YGAZ"/>
    <property type="match status" value="1"/>
</dbReference>
<feature type="transmembrane region" description="Helical" evidence="8">
    <location>
        <begin position="74"/>
        <end position="102"/>
    </location>
</feature>
<organism evidence="9 10">
    <name type="scientific">Aquariibacter lacus</name>
    <dbReference type="NCBI Taxonomy" id="2801332"/>
    <lineage>
        <taxon>Bacteria</taxon>
        <taxon>Pseudomonadati</taxon>
        <taxon>Pseudomonadota</taxon>
        <taxon>Betaproteobacteria</taxon>
        <taxon>Burkholderiales</taxon>
        <taxon>Sphaerotilaceae</taxon>
        <taxon>Aquariibacter</taxon>
    </lineage>
</organism>
<dbReference type="EMBL" id="JAERRA010000001">
    <property type="protein sequence ID" value="MBL0718778.1"/>
    <property type="molecule type" value="Genomic_DNA"/>
</dbReference>
<keyword evidence="10" id="KW-1185">Reference proteome</keyword>
<dbReference type="GO" id="GO:0005886">
    <property type="term" value="C:plasma membrane"/>
    <property type="evidence" value="ECO:0007669"/>
    <property type="project" value="UniProtKB-SubCell"/>
</dbReference>
<keyword evidence="5 8" id="KW-0812">Transmembrane</keyword>
<evidence type="ECO:0000256" key="3">
    <source>
        <dbReference type="ARBA" id="ARBA00022448"/>
    </source>
</evidence>
<comment type="similarity">
    <text evidence="2">Belongs to the AzlC family.</text>
</comment>
<keyword evidence="3" id="KW-0813">Transport</keyword>
<feature type="transmembrane region" description="Helical" evidence="8">
    <location>
        <begin position="39"/>
        <end position="62"/>
    </location>
</feature>
<gene>
    <name evidence="9" type="ORF">JI742_02640</name>
</gene>
<proteinExistence type="inferred from homology"/>
<comment type="caution">
    <text evidence="9">The sequence shown here is derived from an EMBL/GenBank/DDBJ whole genome shotgun (WGS) entry which is preliminary data.</text>
</comment>
<dbReference type="Proteomes" id="UP000643207">
    <property type="component" value="Unassembled WGS sequence"/>
</dbReference>
<dbReference type="AlphaFoldDB" id="A0A9X0XD41"/>
<evidence type="ECO:0000256" key="1">
    <source>
        <dbReference type="ARBA" id="ARBA00004651"/>
    </source>
</evidence>
<evidence type="ECO:0000256" key="5">
    <source>
        <dbReference type="ARBA" id="ARBA00022692"/>
    </source>
</evidence>
<evidence type="ECO:0000256" key="2">
    <source>
        <dbReference type="ARBA" id="ARBA00010735"/>
    </source>
</evidence>
<name>A0A9X0XD41_9BURK</name>
<reference evidence="9 10" key="1">
    <citation type="submission" date="2021-01" db="EMBL/GenBank/DDBJ databases">
        <title>Piscinibacter sp. Jin2 Genome sequencing and assembly.</title>
        <authorList>
            <person name="Kim I."/>
        </authorList>
    </citation>
    <scope>NUCLEOTIDE SEQUENCE [LARGE SCALE GENOMIC DNA]</scope>
    <source>
        <strain evidence="9 10">Jin2</strain>
    </source>
</reference>
<feature type="transmembrane region" description="Helical" evidence="8">
    <location>
        <begin position="186"/>
        <end position="204"/>
    </location>
</feature>
<feature type="transmembrane region" description="Helical" evidence="8">
    <location>
        <begin position="233"/>
        <end position="251"/>
    </location>
</feature>
<dbReference type="GO" id="GO:1903785">
    <property type="term" value="P:L-valine transmembrane transport"/>
    <property type="evidence" value="ECO:0007669"/>
    <property type="project" value="TreeGrafter"/>
</dbReference>
<dbReference type="PANTHER" id="PTHR34979">
    <property type="entry name" value="INNER MEMBRANE PROTEIN YGAZ"/>
    <property type="match status" value="1"/>
</dbReference>
<evidence type="ECO:0000256" key="4">
    <source>
        <dbReference type="ARBA" id="ARBA00022475"/>
    </source>
</evidence>
<accession>A0A9X0XD41</accession>
<evidence type="ECO:0000313" key="9">
    <source>
        <dbReference type="EMBL" id="MBL0718778.1"/>
    </source>
</evidence>
<evidence type="ECO:0000256" key="7">
    <source>
        <dbReference type="ARBA" id="ARBA00023136"/>
    </source>
</evidence>
<evidence type="ECO:0000313" key="10">
    <source>
        <dbReference type="Proteomes" id="UP000643207"/>
    </source>
</evidence>
<evidence type="ECO:0000256" key="6">
    <source>
        <dbReference type="ARBA" id="ARBA00022989"/>
    </source>
</evidence>
<feature type="transmembrane region" description="Helical" evidence="8">
    <location>
        <begin position="156"/>
        <end position="180"/>
    </location>
</feature>
<sequence length="260" mass="27204">MPPHALPPAATGSLPWVGGWRHPAFRAGVRDMVAPQLGIAAWALVTGVAMVKGGLGVPLALLMSLTVFAGSAQLAALPLLAAGAPLGVLWATALCVNLRFVIFSAGWRPIFIGLPLRGRMLAAYLAGDVNYVLCMQQLERRPIRPEDPAALDEARAYFAGTAVTNYLCWQAASISGILLAERIPTHWGLGFAGTLALFGLLMGLVRDWTTGLAAGAAGLAAVAAYALPFRLNIVTAIFAAVALGLLAERLVPRPAKPTLR</sequence>
<comment type="subcellular location">
    <subcellularLocation>
        <location evidence="1">Cell membrane</location>
        <topology evidence="1">Multi-pass membrane protein</topology>
    </subcellularLocation>
</comment>
<protein>
    <submittedName>
        <fullName evidence="9">AzlC family ABC transporter permease</fullName>
    </submittedName>
</protein>
<dbReference type="Pfam" id="PF03591">
    <property type="entry name" value="AzlC"/>
    <property type="match status" value="1"/>
</dbReference>
<keyword evidence="4" id="KW-1003">Cell membrane</keyword>
<evidence type="ECO:0000256" key="8">
    <source>
        <dbReference type="SAM" id="Phobius"/>
    </source>
</evidence>
<keyword evidence="7 8" id="KW-0472">Membrane</keyword>